<dbReference type="RefSeq" id="WP_077575106.1">
    <property type="nucleotide sequence ID" value="NZ_MOBZ01000006.1"/>
</dbReference>
<dbReference type="AlphaFoldDB" id="A0A423P820"/>
<dbReference type="Gene3D" id="1.10.260.40">
    <property type="entry name" value="lambda repressor-like DNA-binding domains"/>
    <property type="match status" value="1"/>
</dbReference>
<dbReference type="InterPro" id="IPR001387">
    <property type="entry name" value="Cro/C1-type_HTH"/>
</dbReference>
<organism evidence="2 3">
    <name type="scientific">Pseudomonas fluorescens</name>
    <dbReference type="NCBI Taxonomy" id="294"/>
    <lineage>
        <taxon>Bacteria</taxon>
        <taxon>Pseudomonadati</taxon>
        <taxon>Pseudomonadota</taxon>
        <taxon>Gammaproteobacteria</taxon>
        <taxon>Pseudomonadales</taxon>
        <taxon>Pseudomonadaceae</taxon>
        <taxon>Pseudomonas</taxon>
    </lineage>
</organism>
<dbReference type="EMBL" id="MOBZ01000006">
    <property type="protein sequence ID" value="ROO10917.1"/>
    <property type="molecule type" value="Genomic_DNA"/>
</dbReference>
<proteinExistence type="predicted"/>
<feature type="domain" description="HTH cro/C1-type" evidence="1">
    <location>
        <begin position="30"/>
        <end position="85"/>
    </location>
</feature>
<name>A0A423P820_PSEFL</name>
<accession>A0A423P820</accession>
<reference evidence="2 3" key="1">
    <citation type="submission" date="2016-10" db="EMBL/GenBank/DDBJ databases">
        <title>Comparative genome analysis of multiple Pseudomonas spp. focuses on biocontrol and plant growth promoting traits.</title>
        <authorList>
            <person name="Tao X.-Y."/>
            <person name="Taylor C.G."/>
        </authorList>
    </citation>
    <scope>NUCLEOTIDE SEQUENCE [LARGE SCALE GENOMIC DNA]</scope>
    <source>
        <strain evidence="2 3">36G2</strain>
    </source>
</reference>
<dbReference type="PROSITE" id="PS50943">
    <property type="entry name" value="HTH_CROC1"/>
    <property type="match status" value="1"/>
</dbReference>
<dbReference type="GO" id="GO:0003677">
    <property type="term" value="F:DNA binding"/>
    <property type="evidence" value="ECO:0007669"/>
    <property type="project" value="InterPro"/>
</dbReference>
<evidence type="ECO:0000259" key="1">
    <source>
        <dbReference type="PROSITE" id="PS50943"/>
    </source>
</evidence>
<protein>
    <submittedName>
        <fullName evidence="2">Transcriptional regulator</fullName>
    </submittedName>
</protein>
<comment type="caution">
    <text evidence="2">The sequence shown here is derived from an EMBL/GenBank/DDBJ whole genome shotgun (WGS) entry which is preliminary data.</text>
</comment>
<dbReference type="Proteomes" id="UP000283619">
    <property type="component" value="Unassembled WGS sequence"/>
</dbReference>
<dbReference type="InterPro" id="IPR010982">
    <property type="entry name" value="Lambda_DNA-bd_dom_sf"/>
</dbReference>
<evidence type="ECO:0000313" key="2">
    <source>
        <dbReference type="EMBL" id="ROO10917.1"/>
    </source>
</evidence>
<sequence>MSLTVAERMALIESIQEALADGTLEISEAVRRLRVEVTGLHQIQFAKMCKISVRTLIHIEHAEGNQTLRSLDSIFRLFGLKMGVVRVRRETN</sequence>
<evidence type="ECO:0000313" key="3">
    <source>
        <dbReference type="Proteomes" id="UP000283619"/>
    </source>
</evidence>
<dbReference type="SUPFAM" id="SSF47413">
    <property type="entry name" value="lambda repressor-like DNA-binding domains"/>
    <property type="match status" value="1"/>
</dbReference>
<gene>
    <name evidence="2" type="ORF">BK673_08275</name>
</gene>